<evidence type="ECO:0000256" key="7">
    <source>
        <dbReference type="ARBA" id="ARBA00022691"/>
    </source>
</evidence>
<comment type="similarity">
    <text evidence="2">Belongs to the methyltransferase superfamily. L-isoaspartyl/D-aspartyl protein methyltransferase family.</text>
</comment>
<keyword evidence="5" id="KW-0489">Methyltransferase</keyword>
<reference evidence="8 9" key="1">
    <citation type="submission" date="2015-02" db="EMBL/GenBank/DDBJ databases">
        <authorList>
            <person name="Chooi Y.-H."/>
        </authorList>
    </citation>
    <scope>NUCLEOTIDE SEQUENCE [LARGE SCALE GENOMIC DNA]</scope>
    <source>
        <strain evidence="8">E3</strain>
    </source>
</reference>
<evidence type="ECO:0000256" key="4">
    <source>
        <dbReference type="ARBA" id="ARBA00022490"/>
    </source>
</evidence>
<dbReference type="InterPro" id="IPR029063">
    <property type="entry name" value="SAM-dependent_MTases_sf"/>
</dbReference>
<dbReference type="PANTHER" id="PTHR11579:SF0">
    <property type="entry name" value="PROTEIN-L-ISOASPARTATE(D-ASPARTATE) O-METHYLTRANSFERASE"/>
    <property type="match status" value="1"/>
</dbReference>
<keyword evidence="4" id="KW-0963">Cytoplasm</keyword>
<dbReference type="AlphaFoldDB" id="A0A0G4ISN9"/>
<dbReference type="PANTHER" id="PTHR11579">
    <property type="entry name" value="PROTEIN-L-ISOASPARTATE O-METHYLTRANSFERASE"/>
    <property type="match status" value="1"/>
</dbReference>
<proteinExistence type="inferred from homology"/>
<keyword evidence="9" id="KW-1185">Reference proteome</keyword>
<keyword evidence="6" id="KW-0808">Transferase</keyword>
<evidence type="ECO:0000313" key="9">
    <source>
        <dbReference type="Proteomes" id="UP000039324"/>
    </source>
</evidence>
<dbReference type="GO" id="GO:0004719">
    <property type="term" value="F:protein-L-isoaspartate (D-aspartate) O-methyltransferase activity"/>
    <property type="evidence" value="ECO:0007669"/>
    <property type="project" value="UniProtKB-EC"/>
</dbReference>
<dbReference type="Gene3D" id="1.10.10.1460">
    <property type="match status" value="1"/>
</dbReference>
<keyword evidence="7" id="KW-0949">S-adenosyl-L-methionine</keyword>
<gene>
    <name evidence="8" type="ORF">PBRA_006263</name>
</gene>
<comment type="subcellular location">
    <subcellularLocation>
        <location evidence="1">Cytoplasm</location>
    </subcellularLocation>
</comment>
<dbReference type="EC" id="2.1.1.77" evidence="3"/>
<dbReference type="InterPro" id="IPR000682">
    <property type="entry name" value="PCMT"/>
</dbReference>
<protein>
    <recommendedName>
        <fullName evidence="3">protein-L-isoaspartate(D-aspartate) O-methyltransferase</fullName>
        <ecNumber evidence="3">2.1.1.77</ecNumber>
    </recommendedName>
</protein>
<dbReference type="Pfam" id="PF01135">
    <property type="entry name" value="PCMT"/>
    <property type="match status" value="1"/>
</dbReference>
<evidence type="ECO:0000256" key="6">
    <source>
        <dbReference type="ARBA" id="ARBA00022679"/>
    </source>
</evidence>
<sequence length="323" mass="35763">MMRRVASRLAARQRMTVMTSVSDDMLLSLSRQYGAGGAKSHAELVDKLTACGLLRSERVRRAFAVIDRAEFVPTAYVPAKDPEPILYGDVAVACGPSSRLCSPSMQVTALEHLQEHIAPGKRALDIGTGTGAIASMMKEMGADVTGLDICPEVIAFASKRDNGVHWVCDNALTWQPVEQFDCIHVGGCVDAVPSAWIEMLANNGCLLVPVGWRNTEQTLLLVSKQEDGWVSRKPLQLCAYEAIRKDSSKDSDWPFSEHDVTTIRAGIKHELSEWQQKFVKQHQRKPTMDDMNSDVRVSEILAIYRKAKHLAYKRPQNTSPTLS</sequence>
<evidence type="ECO:0000256" key="5">
    <source>
        <dbReference type="ARBA" id="ARBA00022603"/>
    </source>
</evidence>
<dbReference type="EMBL" id="CDSF01000082">
    <property type="protein sequence ID" value="CEO98149.1"/>
    <property type="molecule type" value="Genomic_DNA"/>
</dbReference>
<dbReference type="CDD" id="cd02440">
    <property type="entry name" value="AdoMet_MTases"/>
    <property type="match status" value="1"/>
</dbReference>
<dbReference type="GO" id="GO:0032259">
    <property type="term" value="P:methylation"/>
    <property type="evidence" value="ECO:0007669"/>
    <property type="project" value="UniProtKB-KW"/>
</dbReference>
<evidence type="ECO:0000256" key="1">
    <source>
        <dbReference type="ARBA" id="ARBA00004496"/>
    </source>
</evidence>
<dbReference type="SUPFAM" id="SSF53335">
    <property type="entry name" value="S-adenosyl-L-methionine-dependent methyltransferases"/>
    <property type="match status" value="1"/>
</dbReference>
<evidence type="ECO:0000256" key="3">
    <source>
        <dbReference type="ARBA" id="ARBA00011890"/>
    </source>
</evidence>
<dbReference type="Gene3D" id="3.40.50.150">
    <property type="entry name" value="Vaccinia Virus protein VP39"/>
    <property type="match status" value="1"/>
</dbReference>
<evidence type="ECO:0000313" key="8">
    <source>
        <dbReference type="EMBL" id="CEO98149.1"/>
    </source>
</evidence>
<dbReference type="OrthoDB" id="73890at2759"/>
<dbReference type="GO" id="GO:0005737">
    <property type="term" value="C:cytoplasm"/>
    <property type="evidence" value="ECO:0007669"/>
    <property type="project" value="UniProtKB-SubCell"/>
</dbReference>
<dbReference type="Proteomes" id="UP000039324">
    <property type="component" value="Unassembled WGS sequence"/>
</dbReference>
<accession>A0A0G4ISN9</accession>
<name>A0A0G4ISN9_PLABS</name>
<organism evidence="8 9">
    <name type="scientific">Plasmodiophora brassicae</name>
    <name type="common">Clubroot disease agent</name>
    <dbReference type="NCBI Taxonomy" id="37360"/>
    <lineage>
        <taxon>Eukaryota</taxon>
        <taxon>Sar</taxon>
        <taxon>Rhizaria</taxon>
        <taxon>Endomyxa</taxon>
        <taxon>Phytomyxea</taxon>
        <taxon>Plasmodiophorida</taxon>
        <taxon>Plasmodiophoridae</taxon>
        <taxon>Plasmodiophora</taxon>
    </lineage>
</organism>
<evidence type="ECO:0000256" key="2">
    <source>
        <dbReference type="ARBA" id="ARBA00005369"/>
    </source>
</evidence>